<dbReference type="GO" id="GO:0016757">
    <property type="term" value="F:glycosyltransferase activity"/>
    <property type="evidence" value="ECO:0007669"/>
    <property type="project" value="InterPro"/>
</dbReference>
<dbReference type="InterPro" id="IPR022622">
    <property type="entry name" value="DUF3492"/>
</dbReference>
<dbReference type="PANTHER" id="PTHR12526:SF608">
    <property type="entry name" value="PELF"/>
    <property type="match status" value="1"/>
</dbReference>
<reference evidence="4" key="1">
    <citation type="submission" date="2016-04" db="EMBL/GenBank/DDBJ databases">
        <title>The genome sequence project of a novel Fervidobacterium isolate from a hot spring in Thailand.</title>
        <authorList>
            <person name="Gonzalez J.M."/>
            <person name="Cuecas A."/>
            <person name="Kanoksilapatham W."/>
        </authorList>
    </citation>
    <scope>NUCLEOTIDE SEQUENCE [LARGE SCALE GENOMIC DNA]</scope>
    <source>
        <strain evidence="4">FC2004</strain>
    </source>
</reference>
<accession>A0A1E3G2U6</accession>
<evidence type="ECO:0000259" key="2">
    <source>
        <dbReference type="Pfam" id="PF11997"/>
    </source>
</evidence>
<feature type="domain" description="DUF3492" evidence="2">
    <location>
        <begin position="1"/>
        <end position="253"/>
    </location>
</feature>
<name>A0A1E3G2U6_9BACT</name>
<dbReference type="InterPro" id="IPR047691">
    <property type="entry name" value="PelF-like"/>
</dbReference>
<dbReference type="SUPFAM" id="SSF53756">
    <property type="entry name" value="UDP-Glycosyltransferase/glycogen phosphorylase"/>
    <property type="match status" value="1"/>
</dbReference>
<dbReference type="Pfam" id="PF00534">
    <property type="entry name" value="Glycos_transf_1"/>
    <property type="match status" value="1"/>
</dbReference>
<dbReference type="STRING" id="1008305.A4H02_04770"/>
<evidence type="ECO:0000259" key="1">
    <source>
        <dbReference type="Pfam" id="PF00534"/>
    </source>
</evidence>
<gene>
    <name evidence="3" type="ORF">A4H02_04770</name>
</gene>
<dbReference type="Pfam" id="PF11997">
    <property type="entry name" value="DUF3492"/>
    <property type="match status" value="1"/>
</dbReference>
<dbReference type="NCBIfam" id="NF038011">
    <property type="entry name" value="PelF"/>
    <property type="match status" value="1"/>
</dbReference>
<dbReference type="AlphaFoldDB" id="A0A1E3G2U6"/>
<keyword evidence="4" id="KW-1185">Reference proteome</keyword>
<dbReference type="OrthoDB" id="9772485at2"/>
<dbReference type="Gene3D" id="3.40.50.2000">
    <property type="entry name" value="Glycogen Phosphorylase B"/>
    <property type="match status" value="2"/>
</dbReference>
<protein>
    <submittedName>
        <fullName evidence="3">Glycosyl transferase family 1</fullName>
    </submittedName>
</protein>
<dbReference type="PANTHER" id="PTHR12526">
    <property type="entry name" value="GLYCOSYLTRANSFERASE"/>
    <property type="match status" value="1"/>
</dbReference>
<comment type="caution">
    <text evidence="3">The sequence shown here is derived from an EMBL/GenBank/DDBJ whole genome shotgun (WGS) entry which is preliminary data.</text>
</comment>
<dbReference type="EMBL" id="LWAF01000005">
    <property type="protein sequence ID" value="ODN30621.1"/>
    <property type="molecule type" value="Genomic_DNA"/>
</dbReference>
<evidence type="ECO:0000313" key="4">
    <source>
        <dbReference type="Proteomes" id="UP000094570"/>
    </source>
</evidence>
<dbReference type="RefSeq" id="WP_069293089.1">
    <property type="nucleotide sequence ID" value="NZ_CP140110.1"/>
</dbReference>
<evidence type="ECO:0000313" key="3">
    <source>
        <dbReference type="EMBL" id="ODN30621.1"/>
    </source>
</evidence>
<dbReference type="InterPro" id="IPR001296">
    <property type="entry name" value="Glyco_trans_1"/>
</dbReference>
<dbReference type="Proteomes" id="UP000094570">
    <property type="component" value="Unassembled WGS sequence"/>
</dbReference>
<keyword evidence="3" id="KW-0808">Transferase</keyword>
<organism evidence="3 4">
    <name type="scientific">Fervidobacterium thailandense</name>
    <dbReference type="NCBI Taxonomy" id="1008305"/>
    <lineage>
        <taxon>Bacteria</taxon>
        <taxon>Thermotogati</taxon>
        <taxon>Thermotogota</taxon>
        <taxon>Thermotogae</taxon>
        <taxon>Thermotogales</taxon>
        <taxon>Fervidobacteriaceae</taxon>
        <taxon>Fervidobacterium</taxon>
    </lineage>
</organism>
<feature type="domain" description="Glycosyl transferase family 1" evidence="1">
    <location>
        <begin position="267"/>
        <end position="436"/>
    </location>
</feature>
<sequence>MKVCVIVEGTYPYVTGGVSNWLQMLMENMPDVEFDVVHLAPWRWTRSFAYKLPSNVQKVYEYLLFSADFETMDSSIDLDGIFIKIRELIDYKINRGELFLELLRDVAGKRLDFILKTKEFWRFLTDVYYRYFSKEGFTRFYWTVVGFIMPILSAIQSLPPRADIYHSTTTGYAVLSAMAGKFYHGGKLIVTEHGIYHREREIEIIRSKSIDEIYKPVWIEIFRLISKAAYTSCDALTTLFEKNQLFQLELEADFRKMRIIPNGIDVDKFSAVQREPHETFNIGVVGRVVPIKDIVTAIKAFDLVVKQIPNARLYIIGPWDEDEEYYEKCTGLVELFGLTDNVIFTGKANVLDYYKIIDVLLISSISEGQPLVQLEAMASGIPVVATNVGNCAEIALDPDGQSGFIVEPKDYNAMAEKLIELAKNKEVYRSFSENGKMIAREKYNLKRMIESYRRLYEEVFSHGEP</sequence>
<proteinExistence type="predicted"/>